<dbReference type="Gene3D" id="2.60.40.420">
    <property type="entry name" value="Cupredoxins - blue copper proteins"/>
    <property type="match status" value="1"/>
</dbReference>
<feature type="transmembrane region" description="Helical" evidence="1">
    <location>
        <begin position="6"/>
        <end position="25"/>
    </location>
</feature>
<feature type="domain" description="EfeO-type cupredoxin-like" evidence="2">
    <location>
        <begin position="18"/>
        <end position="124"/>
    </location>
</feature>
<sequence>MDASAITVTLFGLALAGFVVWYFFFSSRPVASAMSSSGGVQEVDITVKGGYSPDVIEVERGKPVRLNFYRDEENSCSEELLMPDFNIRRGLPAFKTTGIDLLPQQPGRFEFTCGMGMLRGSLLVK</sequence>
<gene>
    <name evidence="3" type="ORF">MON38_09045</name>
</gene>
<evidence type="ECO:0000313" key="3">
    <source>
        <dbReference type="EMBL" id="MCI1187564.1"/>
    </source>
</evidence>
<protein>
    <submittedName>
        <fullName evidence="3">Cupredoxin domain-containing protein</fullName>
    </submittedName>
</protein>
<evidence type="ECO:0000259" key="2">
    <source>
        <dbReference type="Pfam" id="PF13473"/>
    </source>
</evidence>
<organism evidence="3 4">
    <name type="scientific">Hymenobacter cyanobacteriorum</name>
    <dbReference type="NCBI Taxonomy" id="2926463"/>
    <lineage>
        <taxon>Bacteria</taxon>
        <taxon>Pseudomonadati</taxon>
        <taxon>Bacteroidota</taxon>
        <taxon>Cytophagia</taxon>
        <taxon>Cytophagales</taxon>
        <taxon>Hymenobacteraceae</taxon>
        <taxon>Hymenobacter</taxon>
    </lineage>
</organism>
<dbReference type="InterPro" id="IPR008972">
    <property type="entry name" value="Cupredoxin"/>
</dbReference>
<dbReference type="Pfam" id="PF13473">
    <property type="entry name" value="Cupredoxin_1"/>
    <property type="match status" value="1"/>
</dbReference>
<keyword evidence="1" id="KW-1133">Transmembrane helix</keyword>
<dbReference type="RefSeq" id="WP_241935828.1">
    <property type="nucleotide sequence ID" value="NZ_JALBGC010000002.1"/>
</dbReference>
<dbReference type="SUPFAM" id="SSF49503">
    <property type="entry name" value="Cupredoxins"/>
    <property type="match status" value="1"/>
</dbReference>
<dbReference type="Proteomes" id="UP001139193">
    <property type="component" value="Unassembled WGS sequence"/>
</dbReference>
<name>A0A9X1VE89_9BACT</name>
<accession>A0A9X1VE89</accession>
<comment type="caution">
    <text evidence="3">The sequence shown here is derived from an EMBL/GenBank/DDBJ whole genome shotgun (WGS) entry which is preliminary data.</text>
</comment>
<evidence type="ECO:0000313" key="4">
    <source>
        <dbReference type="Proteomes" id="UP001139193"/>
    </source>
</evidence>
<dbReference type="EMBL" id="JALBGC010000002">
    <property type="protein sequence ID" value="MCI1187564.1"/>
    <property type="molecule type" value="Genomic_DNA"/>
</dbReference>
<keyword evidence="1" id="KW-0812">Transmembrane</keyword>
<keyword evidence="1" id="KW-0472">Membrane</keyword>
<keyword evidence="4" id="KW-1185">Reference proteome</keyword>
<reference evidence="3" key="1">
    <citation type="submission" date="2022-03" db="EMBL/GenBank/DDBJ databases">
        <title>Bacterial whole genome sequence for Hymenobacter sp. DH14.</title>
        <authorList>
            <person name="Le V."/>
        </authorList>
    </citation>
    <scope>NUCLEOTIDE SEQUENCE</scope>
    <source>
        <strain evidence="3">DH14</strain>
    </source>
</reference>
<dbReference type="InterPro" id="IPR028096">
    <property type="entry name" value="EfeO_Cupredoxin"/>
</dbReference>
<dbReference type="AlphaFoldDB" id="A0A9X1VE89"/>
<proteinExistence type="predicted"/>
<evidence type="ECO:0000256" key="1">
    <source>
        <dbReference type="SAM" id="Phobius"/>
    </source>
</evidence>